<dbReference type="SMART" id="SM00597">
    <property type="entry name" value="ZnF_TTF"/>
    <property type="match status" value="1"/>
</dbReference>
<dbReference type="InterPro" id="IPR008906">
    <property type="entry name" value="HATC_C_dom"/>
</dbReference>
<dbReference type="EMBL" id="CACRXK020004613">
    <property type="protein sequence ID" value="CAB4003375.1"/>
    <property type="molecule type" value="Genomic_DNA"/>
</dbReference>
<gene>
    <name evidence="1" type="ORF">PACLA_8A011494</name>
</gene>
<keyword evidence="2" id="KW-1185">Reference proteome</keyword>
<dbReference type="InterPro" id="IPR006580">
    <property type="entry name" value="Znf_TTF"/>
</dbReference>
<dbReference type="InterPro" id="IPR012337">
    <property type="entry name" value="RNaseH-like_sf"/>
</dbReference>
<dbReference type="PANTHER" id="PTHR45749:SF21">
    <property type="entry name" value="DUF4371 DOMAIN-CONTAINING PROTEIN"/>
    <property type="match status" value="1"/>
</dbReference>
<dbReference type="Proteomes" id="UP001152795">
    <property type="component" value="Unassembled WGS sequence"/>
</dbReference>
<dbReference type="Pfam" id="PF14291">
    <property type="entry name" value="DUF4371"/>
    <property type="match status" value="1"/>
</dbReference>
<dbReference type="OrthoDB" id="6581673at2759"/>
<dbReference type="PANTHER" id="PTHR45749">
    <property type="match status" value="1"/>
</dbReference>
<reference evidence="1" key="1">
    <citation type="submission" date="2020-04" db="EMBL/GenBank/DDBJ databases">
        <authorList>
            <person name="Alioto T."/>
            <person name="Alioto T."/>
            <person name="Gomez Garrido J."/>
        </authorList>
    </citation>
    <scope>NUCLEOTIDE SEQUENCE</scope>
    <source>
        <strain evidence="1">A484AB</strain>
    </source>
</reference>
<proteinExistence type="predicted"/>
<dbReference type="SUPFAM" id="SSF53098">
    <property type="entry name" value="Ribonuclease H-like"/>
    <property type="match status" value="1"/>
</dbReference>
<accession>A0A6S7HC10</accession>
<evidence type="ECO:0000313" key="1">
    <source>
        <dbReference type="EMBL" id="CAB4003375.1"/>
    </source>
</evidence>
<comment type="caution">
    <text evidence="1">The sequence shown here is derived from an EMBL/GenBank/DDBJ whole genome shotgun (WGS) entry which is preliminary data.</text>
</comment>
<evidence type="ECO:0000313" key="2">
    <source>
        <dbReference type="Proteomes" id="UP001152795"/>
    </source>
</evidence>
<organism evidence="1 2">
    <name type="scientific">Paramuricea clavata</name>
    <name type="common">Red gorgonian</name>
    <name type="synonym">Violescent sea-whip</name>
    <dbReference type="NCBI Taxonomy" id="317549"/>
    <lineage>
        <taxon>Eukaryota</taxon>
        <taxon>Metazoa</taxon>
        <taxon>Cnidaria</taxon>
        <taxon>Anthozoa</taxon>
        <taxon>Octocorallia</taxon>
        <taxon>Malacalcyonacea</taxon>
        <taxon>Plexauridae</taxon>
        <taxon>Paramuricea</taxon>
    </lineage>
</organism>
<sequence length="746" mass="85540">MAEASVPQDLSSYEYEPSCPLPSGREARDHVISKGPCQPRDINFPLDNRNRKFLVSWYEKFPWLEYSVSLDKAFCFVCRVFNAQTSSRSEPTFIKTGFSNWKKSEVFAKHEKSDCHKHSLQAHRHWKSQKPIHHQIDEENERQESYRQQNVKKNRTVIGKIIDVVRLLGKLNLPFRGHREDKNSLNKGVFKEFLEHIAKSDSLIEDHLRNSAENAKYTSPEIQNQLIKVVGSAILDEIIRRVKGAEMYAIIADETPDLSKTEQLAVLVRYVWNGVIEERLLAVEPMEETTAEALFHTIREKLQQCGIEFSNMRGQCYDGASNVSGIHTGLQARIKEISPSAIYTHCYAHVLNLVIVDTMSNNSIARDFFGTLQNLYVFIETCTKRHAVYLKHQRKLNASDDEGKKKREYVLKKLSDTRWACRADSITAIYHTLEAVIATLKEIRENEKKAHIAAEAKGLFQNVCDFEFVLALEVLKKVLLLSKGVSDKLQSEDLDVVTGCERVADLLSTVQALRCEPKFEEFWETTVTKCRSLNIEEPRQERTHKLPRRIDDNPDTAVHLTSKDKFRISFYYNVLDLMVSSIESRFDKNNAPVLMGLGYLNPSRIGNPEAWKHISVAAQWFQCDLDVDEVESEIFSLQTSSLLANILEKAKLEKRKASFDDLFKALQAEPECYGNLTKLMKIALTLPLTSTSAERTFSKLKLIKSRLRTTMQQERLNSLMLMSIEDDLESVSKNLIIEPPELDETL</sequence>
<name>A0A6S7HC10_PARCT</name>
<dbReference type="GO" id="GO:0046983">
    <property type="term" value="F:protein dimerization activity"/>
    <property type="evidence" value="ECO:0007669"/>
    <property type="project" value="InterPro"/>
</dbReference>
<protein>
    <submittedName>
        <fullName evidence="1">Zinc finger MYM-type 1-like</fullName>
    </submittedName>
</protein>
<dbReference type="InterPro" id="IPR025398">
    <property type="entry name" value="DUF4371"/>
</dbReference>
<dbReference type="AlphaFoldDB" id="A0A6S7HC10"/>
<dbReference type="Pfam" id="PF05699">
    <property type="entry name" value="Dimer_Tnp_hAT"/>
    <property type="match status" value="1"/>
</dbReference>